<dbReference type="GeneID" id="85311136"/>
<feature type="region of interest" description="Disordered" evidence="1">
    <location>
        <begin position="303"/>
        <end position="365"/>
    </location>
</feature>
<feature type="compositionally biased region" description="Polar residues" evidence="1">
    <location>
        <begin position="394"/>
        <end position="414"/>
    </location>
</feature>
<comment type="caution">
    <text evidence="2">The sequence shown here is derived from an EMBL/GenBank/DDBJ whole genome shotgun (WGS) entry which is preliminary data.</text>
</comment>
<protein>
    <recommendedName>
        <fullName evidence="4">F-box domain-containing protein</fullName>
    </recommendedName>
</protein>
<keyword evidence="3" id="KW-1185">Reference proteome</keyword>
<feature type="region of interest" description="Disordered" evidence="1">
    <location>
        <begin position="68"/>
        <end position="132"/>
    </location>
</feature>
<sequence length="513" mass="57056">MALKMAPASVDYPHPLPKSSYPLPYTHQFVSYLPSIPSDLPITLPPLAINWPSQCSLSPPWESLPLPRHGHLPSPPPSHGSRSLSPQSVARWTDDRKRSTPQRRPPSASSTSASWLSPRQYTLTPPPSLADTSSTFDCSHSMFLPRAGGLQYPEQSPYMPYHAGASVMGLAQPFPHPLPRPTSALPTAPYPFPPNRMGFPSIFVPAAASSHHFLCQPPYHSCQMPRGSSYPCETTKWLDLLAQLRRLPREVLCRISGYVDYERLICLYQLNKFMRDNIDIQQAPYDSKVAFVAFAEARFPKHWPKQKRKNPKSAPETQGPAGLVNPRGDAEGGGTGRGEGPNKRQRSSKCDTPENPDGEKDVESVHNPGNFGCYLDCFKILDAENFESFQWTTRDVQTTPSSEKPRSSTLSEPLTNRLPFQRSSPTGRCTPTRPATRPTTPAPARRPSGQNTPQPRRYCIKCGVKHGYYKPGEYIVRRAGERVWVCTCLRIHEYGTITCGGCGSYCPFSPSDR</sequence>
<organism evidence="2 3">
    <name type="scientific">Phialemonium atrogriseum</name>
    <dbReference type="NCBI Taxonomy" id="1093897"/>
    <lineage>
        <taxon>Eukaryota</taxon>
        <taxon>Fungi</taxon>
        <taxon>Dikarya</taxon>
        <taxon>Ascomycota</taxon>
        <taxon>Pezizomycotina</taxon>
        <taxon>Sordariomycetes</taxon>
        <taxon>Sordariomycetidae</taxon>
        <taxon>Cephalothecales</taxon>
        <taxon>Cephalothecaceae</taxon>
        <taxon>Phialemonium</taxon>
    </lineage>
</organism>
<evidence type="ECO:0000313" key="3">
    <source>
        <dbReference type="Proteomes" id="UP001244011"/>
    </source>
</evidence>
<gene>
    <name evidence="2" type="ORF">QBC33DRAFT_539011</name>
</gene>
<feature type="compositionally biased region" description="Basic and acidic residues" evidence="1">
    <location>
        <begin position="348"/>
        <end position="364"/>
    </location>
</feature>
<dbReference type="AlphaFoldDB" id="A0AAJ0C1N2"/>
<feature type="region of interest" description="Disordered" evidence="1">
    <location>
        <begin position="394"/>
        <end position="455"/>
    </location>
</feature>
<proteinExistence type="predicted"/>
<name>A0AAJ0C1N2_9PEZI</name>
<dbReference type="EMBL" id="MU839009">
    <property type="protein sequence ID" value="KAK1767047.1"/>
    <property type="molecule type" value="Genomic_DNA"/>
</dbReference>
<feature type="compositionally biased region" description="Low complexity" evidence="1">
    <location>
        <begin position="425"/>
        <end position="447"/>
    </location>
</feature>
<accession>A0AAJ0C1N2</accession>
<feature type="compositionally biased region" description="Low complexity" evidence="1">
    <location>
        <begin position="105"/>
        <end position="119"/>
    </location>
</feature>
<evidence type="ECO:0000256" key="1">
    <source>
        <dbReference type="SAM" id="MobiDB-lite"/>
    </source>
</evidence>
<evidence type="ECO:0000313" key="2">
    <source>
        <dbReference type="EMBL" id="KAK1767047.1"/>
    </source>
</evidence>
<dbReference type="Proteomes" id="UP001244011">
    <property type="component" value="Unassembled WGS sequence"/>
</dbReference>
<evidence type="ECO:0008006" key="4">
    <source>
        <dbReference type="Google" id="ProtNLM"/>
    </source>
</evidence>
<reference evidence="2" key="1">
    <citation type="submission" date="2023-06" db="EMBL/GenBank/DDBJ databases">
        <title>Genome-scale phylogeny and comparative genomics of the fungal order Sordariales.</title>
        <authorList>
            <consortium name="Lawrence Berkeley National Laboratory"/>
            <person name="Hensen N."/>
            <person name="Bonometti L."/>
            <person name="Westerberg I."/>
            <person name="Brannstrom I.O."/>
            <person name="Guillou S."/>
            <person name="Cros-Aarteil S."/>
            <person name="Calhoun S."/>
            <person name="Haridas S."/>
            <person name="Kuo A."/>
            <person name="Mondo S."/>
            <person name="Pangilinan J."/>
            <person name="Riley R."/>
            <person name="Labutti K."/>
            <person name="Andreopoulos B."/>
            <person name="Lipzen A."/>
            <person name="Chen C."/>
            <person name="Yanf M."/>
            <person name="Daum C."/>
            <person name="Ng V."/>
            <person name="Clum A."/>
            <person name="Steindorff A."/>
            <person name="Ohm R."/>
            <person name="Martin F."/>
            <person name="Silar P."/>
            <person name="Natvig D."/>
            <person name="Lalanne C."/>
            <person name="Gautier V."/>
            <person name="Ament-Velasquez S.L."/>
            <person name="Kruys A."/>
            <person name="Hutchinson M.I."/>
            <person name="Powell A.J."/>
            <person name="Barry K."/>
            <person name="Miller A.N."/>
            <person name="Grigoriev I.V."/>
            <person name="Debuchy R."/>
            <person name="Gladieux P."/>
            <person name="Thoren M.H."/>
            <person name="Johannesson H."/>
        </authorList>
    </citation>
    <scope>NUCLEOTIDE SEQUENCE</scope>
    <source>
        <strain evidence="2">8032-3</strain>
    </source>
</reference>
<dbReference type="RefSeq" id="XP_060283260.1">
    <property type="nucleotide sequence ID" value="XM_060427949.1"/>
</dbReference>